<dbReference type="AlphaFoldDB" id="X0XPJ8"/>
<proteinExistence type="predicted"/>
<feature type="non-terminal residue" evidence="1">
    <location>
        <position position="1"/>
    </location>
</feature>
<organism evidence="1">
    <name type="scientific">marine sediment metagenome</name>
    <dbReference type="NCBI Taxonomy" id="412755"/>
    <lineage>
        <taxon>unclassified sequences</taxon>
        <taxon>metagenomes</taxon>
        <taxon>ecological metagenomes</taxon>
    </lineage>
</organism>
<evidence type="ECO:0000313" key="1">
    <source>
        <dbReference type="EMBL" id="GAG37257.1"/>
    </source>
</evidence>
<gene>
    <name evidence="1" type="ORF">S01H1_72691</name>
</gene>
<protein>
    <submittedName>
        <fullName evidence="1">Uncharacterized protein</fullName>
    </submittedName>
</protein>
<name>X0XPJ8_9ZZZZ</name>
<reference evidence="1" key="1">
    <citation type="journal article" date="2014" name="Front. Microbiol.">
        <title>High frequency of phylogenetically diverse reductive dehalogenase-homologous genes in deep subseafloor sedimentary metagenomes.</title>
        <authorList>
            <person name="Kawai M."/>
            <person name="Futagami T."/>
            <person name="Toyoda A."/>
            <person name="Takaki Y."/>
            <person name="Nishi S."/>
            <person name="Hori S."/>
            <person name="Arai W."/>
            <person name="Tsubouchi T."/>
            <person name="Morono Y."/>
            <person name="Uchiyama I."/>
            <person name="Ito T."/>
            <person name="Fujiyama A."/>
            <person name="Inagaki F."/>
            <person name="Takami H."/>
        </authorList>
    </citation>
    <scope>NUCLEOTIDE SEQUENCE</scope>
    <source>
        <strain evidence="1">Expedition CK06-06</strain>
    </source>
</reference>
<sequence length="34" mass="3872">LDFPFVQAQNITNMAVRGNFNSFVPAIFKFILPD</sequence>
<comment type="caution">
    <text evidence="1">The sequence shown here is derived from an EMBL/GenBank/DDBJ whole genome shotgun (WGS) entry which is preliminary data.</text>
</comment>
<accession>X0XPJ8</accession>
<dbReference type="EMBL" id="BARS01048510">
    <property type="protein sequence ID" value="GAG37257.1"/>
    <property type="molecule type" value="Genomic_DNA"/>
</dbReference>